<sequence>MEKPSHTRRLCSKSCLITLLHQHINKKIKRKKKLNKLITIHSQEVGEFSYHLEFGNIDGKERRSTKKRGS</sequence>
<organism evidence="1 2">
    <name type="scientific">Prunus persica</name>
    <name type="common">Peach</name>
    <name type="synonym">Amygdalus persica</name>
    <dbReference type="NCBI Taxonomy" id="3760"/>
    <lineage>
        <taxon>Eukaryota</taxon>
        <taxon>Viridiplantae</taxon>
        <taxon>Streptophyta</taxon>
        <taxon>Embryophyta</taxon>
        <taxon>Tracheophyta</taxon>
        <taxon>Spermatophyta</taxon>
        <taxon>Magnoliopsida</taxon>
        <taxon>eudicotyledons</taxon>
        <taxon>Gunneridae</taxon>
        <taxon>Pentapetalae</taxon>
        <taxon>rosids</taxon>
        <taxon>fabids</taxon>
        <taxon>Rosales</taxon>
        <taxon>Rosaceae</taxon>
        <taxon>Amygdaloideae</taxon>
        <taxon>Amygdaleae</taxon>
        <taxon>Prunus</taxon>
    </lineage>
</organism>
<gene>
    <name evidence="1" type="ORF">PRUPE_8G271900</name>
</gene>
<keyword evidence="2" id="KW-1185">Reference proteome</keyword>
<accession>A0A251N463</accession>
<dbReference type="Proteomes" id="UP000006882">
    <property type="component" value="Chromosome G8"/>
</dbReference>
<dbReference type="EMBL" id="CM007658">
    <property type="protein sequence ID" value="ONH94132.1"/>
    <property type="molecule type" value="Genomic_DNA"/>
</dbReference>
<name>A0A251N463_PRUPE</name>
<proteinExistence type="predicted"/>
<dbReference type="AlphaFoldDB" id="A0A251N463"/>
<dbReference type="Gramene" id="ONH94132">
    <property type="protein sequence ID" value="ONH94132"/>
    <property type="gene ID" value="PRUPE_8G271900"/>
</dbReference>
<protein>
    <submittedName>
        <fullName evidence="1">Uncharacterized protein</fullName>
    </submittedName>
</protein>
<evidence type="ECO:0000313" key="1">
    <source>
        <dbReference type="EMBL" id="ONH94132.1"/>
    </source>
</evidence>
<evidence type="ECO:0000313" key="2">
    <source>
        <dbReference type="Proteomes" id="UP000006882"/>
    </source>
</evidence>
<reference evidence="1 2" key="1">
    <citation type="journal article" date="2013" name="Nat. Genet.">
        <title>The high-quality draft genome of peach (Prunus persica) identifies unique patterns of genetic diversity, domestication and genome evolution.</title>
        <authorList>
            <consortium name="International Peach Genome Initiative"/>
            <person name="Verde I."/>
            <person name="Abbott A.G."/>
            <person name="Scalabrin S."/>
            <person name="Jung S."/>
            <person name="Shu S."/>
            <person name="Marroni F."/>
            <person name="Zhebentyayeva T."/>
            <person name="Dettori M.T."/>
            <person name="Grimwood J."/>
            <person name="Cattonaro F."/>
            <person name="Zuccolo A."/>
            <person name="Rossini L."/>
            <person name="Jenkins J."/>
            <person name="Vendramin E."/>
            <person name="Meisel L.A."/>
            <person name="Decroocq V."/>
            <person name="Sosinski B."/>
            <person name="Prochnik S."/>
            <person name="Mitros T."/>
            <person name="Policriti A."/>
            <person name="Cipriani G."/>
            <person name="Dondini L."/>
            <person name="Ficklin S."/>
            <person name="Goodstein D.M."/>
            <person name="Xuan P."/>
            <person name="Del Fabbro C."/>
            <person name="Aramini V."/>
            <person name="Copetti D."/>
            <person name="Gonzalez S."/>
            <person name="Horner D.S."/>
            <person name="Falchi R."/>
            <person name="Lucas S."/>
            <person name="Mica E."/>
            <person name="Maldonado J."/>
            <person name="Lazzari B."/>
            <person name="Bielenberg D."/>
            <person name="Pirona R."/>
            <person name="Miculan M."/>
            <person name="Barakat A."/>
            <person name="Testolin R."/>
            <person name="Stella A."/>
            <person name="Tartarini S."/>
            <person name="Tonutti P."/>
            <person name="Arus P."/>
            <person name="Orellana A."/>
            <person name="Wells C."/>
            <person name="Main D."/>
            <person name="Vizzotto G."/>
            <person name="Silva H."/>
            <person name="Salamini F."/>
            <person name="Schmutz J."/>
            <person name="Morgante M."/>
            <person name="Rokhsar D.S."/>
        </authorList>
    </citation>
    <scope>NUCLEOTIDE SEQUENCE [LARGE SCALE GENOMIC DNA]</scope>
    <source>
        <strain evidence="2">cv. Nemared</strain>
    </source>
</reference>